<dbReference type="RefSeq" id="YP_008859639.1">
    <property type="nucleotide sequence ID" value="NC_022990.1"/>
</dbReference>
<evidence type="ECO:0000313" key="2">
    <source>
        <dbReference type="EMBL" id="CDI70053.1"/>
    </source>
</evidence>
<evidence type="ECO:0000256" key="1">
    <source>
        <dbReference type="SAM" id="Coils"/>
    </source>
</evidence>
<sequence length="168" mass="20241">MMSNKEEINNIISQILVKLPEDCKQKLQSCINTLYQEIDQTNKNKNDLRVSLQTSMNDNNIMFHRQLNEIKSENNDLKRELNEVSKENEKLKKENESQTQIYMRKIYELHNMNEMYKQMLDLQNQMSELKKISNITEKQYKYLENEYPTFFVKKNQVLVSEDEEDESD</sequence>
<keyword evidence="1" id="KW-0175">Coiled coil</keyword>
<feature type="coiled-coil region" evidence="1">
    <location>
        <begin position="31"/>
        <end position="139"/>
    </location>
</feature>
<reference evidence="2 3" key="2">
    <citation type="submission" date="2013-11" db="EMBL/GenBank/DDBJ databases">
        <title>DNA sequence associated with virophage mimiviridae genotype specificity.</title>
        <authorList>
            <person name="Gaia M."/>
            <person name="Benamar S."/>
            <person name="Boughalmi M."/>
            <person name="Pagnier I."/>
            <person name="Croce O."/>
            <person name="Colson P."/>
            <person name="Raoult D."/>
            <person name="La Scola B."/>
        </authorList>
    </citation>
    <scope>NUCLEOTIDE SEQUENCE [LARGE SCALE GENOMIC DNA]</scope>
    <source>
        <strain evidence="2">Strain</strain>
    </source>
</reference>
<dbReference type="KEGG" id="vg:17778774"/>
<organism evidence="2 3">
    <name type="scientific">Zamilon virus</name>
    <dbReference type="NCBI Taxonomy" id="1411887"/>
    <lineage>
        <taxon>Viruses</taxon>
        <taxon>Varidnaviria</taxon>
        <taxon>Bamfordvirae</taxon>
        <taxon>Preplasmiviricota</taxon>
        <taxon>Polisuviricotina</taxon>
        <taxon>Virophaviricetes</taxon>
        <taxon>Mividavirales</taxon>
        <taxon>Sputniviroviridae</taxon>
        <taxon>Sputnikvirus</taxon>
        <taxon>Sputnikvirus zamilonense</taxon>
        <taxon>Mimivirus-dependent virus Zamilon</taxon>
    </lineage>
</organism>
<proteinExistence type="predicted"/>
<evidence type="ECO:0000313" key="3">
    <source>
        <dbReference type="Proteomes" id="UP000018625"/>
    </source>
</evidence>
<dbReference type="OrthoDB" id="36130at10239"/>
<accession>V6BPN5</accession>
<reference evidence="2 3" key="1">
    <citation type="submission" date="2013-09" db="EMBL/GenBank/DDBJ databases">
        <authorList>
            <person name="GENOMES U."/>
        </authorList>
    </citation>
    <scope>NUCLEOTIDE SEQUENCE [LARGE SCALE GENOMIC DNA]</scope>
    <source>
        <strain evidence="2">Strain</strain>
    </source>
</reference>
<dbReference type="Proteomes" id="UP000018625">
    <property type="component" value="Segment"/>
</dbReference>
<keyword evidence="3" id="KW-1185">Reference proteome</keyword>
<protein>
    <submittedName>
        <fullName evidence="2">Uncharacterized protein</fullName>
    </submittedName>
</protein>
<dbReference type="EMBL" id="HG531932">
    <property type="protein sequence ID" value="CDI70053.1"/>
    <property type="molecule type" value="Genomic_DNA"/>
</dbReference>
<name>V6BPN5_9VIRU</name>
<dbReference type="GeneID" id="17778774"/>